<organism evidence="2 3">
    <name type="scientific">Kitasatospora cystarginea</name>
    <dbReference type="NCBI Taxonomy" id="58350"/>
    <lineage>
        <taxon>Bacteria</taxon>
        <taxon>Bacillati</taxon>
        <taxon>Actinomycetota</taxon>
        <taxon>Actinomycetes</taxon>
        <taxon>Kitasatosporales</taxon>
        <taxon>Streptomycetaceae</taxon>
        <taxon>Kitasatospora</taxon>
    </lineage>
</organism>
<dbReference type="EMBL" id="BAAATR010000034">
    <property type="protein sequence ID" value="GAA2267180.1"/>
    <property type="molecule type" value="Genomic_DNA"/>
</dbReference>
<reference evidence="2 3" key="1">
    <citation type="journal article" date="2019" name="Int. J. Syst. Evol. Microbiol.">
        <title>The Global Catalogue of Microorganisms (GCM) 10K type strain sequencing project: providing services to taxonomists for standard genome sequencing and annotation.</title>
        <authorList>
            <consortium name="The Broad Institute Genomics Platform"/>
            <consortium name="The Broad Institute Genome Sequencing Center for Infectious Disease"/>
            <person name="Wu L."/>
            <person name="Ma J."/>
        </authorList>
    </citation>
    <scope>NUCLEOTIDE SEQUENCE [LARGE SCALE GENOMIC DNA]</scope>
    <source>
        <strain evidence="2 3">JCM 7356</strain>
    </source>
</reference>
<evidence type="ECO:0000256" key="1">
    <source>
        <dbReference type="SAM" id="MobiDB-lite"/>
    </source>
</evidence>
<gene>
    <name evidence="2" type="ORF">GCM10010430_60450</name>
</gene>
<feature type="region of interest" description="Disordered" evidence="1">
    <location>
        <begin position="250"/>
        <end position="271"/>
    </location>
</feature>
<comment type="caution">
    <text evidence="2">The sequence shown here is derived from an EMBL/GenBank/DDBJ whole genome shotgun (WGS) entry which is preliminary data.</text>
</comment>
<dbReference type="Proteomes" id="UP001500305">
    <property type="component" value="Unassembled WGS sequence"/>
</dbReference>
<evidence type="ECO:0000313" key="2">
    <source>
        <dbReference type="EMBL" id="GAA2267180.1"/>
    </source>
</evidence>
<accession>A0ABN3EQU7</accession>
<sequence length="271" mass="29670">MVKKEALRTRLALGWEAERAIATDKHDQTLPEYTFNGRTMTLRGWAEQIGTTYHTLYNRVVTHDLSIGDALALGPGTARDDKPLTAFGETKPVYMWAVDPRANATATTIYKRIEAGWSAQQAITEEPVHRHGLGTGAPWAAFGRRMGLPDWARLSQVPEQTLRNLTDNHAMTLEDALQSMGWLPDWHGRGAQVLQIRAFDLRPGDLVVEAPLPDDGDEQLLTVRRSSAGPGVERAAAAASRSTAIRSALGSIPRAARLAEPPTRPTPARSL</sequence>
<keyword evidence="3" id="KW-1185">Reference proteome</keyword>
<proteinExistence type="predicted"/>
<protein>
    <submittedName>
        <fullName evidence="2">Uncharacterized protein</fullName>
    </submittedName>
</protein>
<evidence type="ECO:0000313" key="3">
    <source>
        <dbReference type="Proteomes" id="UP001500305"/>
    </source>
</evidence>
<dbReference type="RefSeq" id="WP_344639698.1">
    <property type="nucleotide sequence ID" value="NZ_BAAATR010000034.1"/>
</dbReference>
<name>A0ABN3EQU7_9ACTN</name>